<proteinExistence type="inferred from homology"/>
<organism evidence="11 12">
    <name type="scientific">Tenggerimyces flavus</name>
    <dbReference type="NCBI Taxonomy" id="1708749"/>
    <lineage>
        <taxon>Bacteria</taxon>
        <taxon>Bacillati</taxon>
        <taxon>Actinomycetota</taxon>
        <taxon>Actinomycetes</taxon>
        <taxon>Propionibacteriales</taxon>
        <taxon>Nocardioidaceae</taxon>
        <taxon>Tenggerimyces</taxon>
    </lineage>
</organism>
<keyword evidence="12" id="KW-1185">Reference proteome</keyword>
<dbReference type="EMBL" id="JBHRZH010000006">
    <property type="protein sequence ID" value="MFC3761233.1"/>
    <property type="molecule type" value="Genomic_DNA"/>
</dbReference>
<feature type="domain" description="Polysaccharide chain length determinant N-terminal" evidence="10">
    <location>
        <begin position="5"/>
        <end position="83"/>
    </location>
</feature>
<comment type="caution">
    <text evidence="11">The sequence shown here is derived from an EMBL/GenBank/DDBJ whole genome shotgun (WGS) entry which is preliminary data.</text>
</comment>
<name>A0ABV7Y806_9ACTN</name>
<keyword evidence="4 9" id="KW-0812">Transmembrane</keyword>
<evidence type="ECO:0000256" key="3">
    <source>
        <dbReference type="ARBA" id="ARBA00022475"/>
    </source>
</evidence>
<protein>
    <submittedName>
        <fullName evidence="11">Wzz/FepE/Etk N-terminal domain-containing protein</fullName>
    </submittedName>
</protein>
<keyword evidence="5 9" id="KW-1133">Transmembrane helix</keyword>
<keyword evidence="6 9" id="KW-0472">Membrane</keyword>
<evidence type="ECO:0000259" key="10">
    <source>
        <dbReference type="Pfam" id="PF02706"/>
    </source>
</evidence>
<evidence type="ECO:0000256" key="5">
    <source>
        <dbReference type="ARBA" id="ARBA00022989"/>
    </source>
</evidence>
<dbReference type="PANTHER" id="PTHR32309:SF13">
    <property type="entry name" value="FERRIC ENTEROBACTIN TRANSPORT PROTEIN FEPE"/>
    <property type="match status" value="1"/>
</dbReference>
<feature type="transmembrane region" description="Helical" evidence="9">
    <location>
        <begin position="227"/>
        <end position="248"/>
    </location>
</feature>
<feature type="region of interest" description="Disordered" evidence="8">
    <location>
        <begin position="468"/>
        <end position="503"/>
    </location>
</feature>
<evidence type="ECO:0000313" key="12">
    <source>
        <dbReference type="Proteomes" id="UP001595699"/>
    </source>
</evidence>
<evidence type="ECO:0000313" key="11">
    <source>
        <dbReference type="EMBL" id="MFC3761233.1"/>
    </source>
</evidence>
<dbReference type="InterPro" id="IPR050445">
    <property type="entry name" value="Bact_polysacc_biosynth/exp"/>
</dbReference>
<feature type="coiled-coil region" evidence="7">
    <location>
        <begin position="140"/>
        <end position="174"/>
    </location>
</feature>
<reference evidence="12" key="1">
    <citation type="journal article" date="2019" name="Int. J. Syst. Evol. Microbiol.">
        <title>The Global Catalogue of Microorganisms (GCM) 10K type strain sequencing project: providing services to taxonomists for standard genome sequencing and annotation.</title>
        <authorList>
            <consortium name="The Broad Institute Genomics Platform"/>
            <consortium name="The Broad Institute Genome Sequencing Center for Infectious Disease"/>
            <person name="Wu L."/>
            <person name="Ma J."/>
        </authorList>
    </citation>
    <scope>NUCLEOTIDE SEQUENCE [LARGE SCALE GENOMIC DNA]</scope>
    <source>
        <strain evidence="12">CGMCC 4.7241</strain>
    </source>
</reference>
<dbReference type="InterPro" id="IPR003856">
    <property type="entry name" value="LPS_length_determ_N"/>
</dbReference>
<dbReference type="RefSeq" id="WP_205117446.1">
    <property type="nucleotide sequence ID" value="NZ_JAFBCM010000001.1"/>
</dbReference>
<keyword evidence="3" id="KW-1003">Cell membrane</keyword>
<evidence type="ECO:0000256" key="2">
    <source>
        <dbReference type="ARBA" id="ARBA00006683"/>
    </source>
</evidence>
<evidence type="ECO:0000256" key="4">
    <source>
        <dbReference type="ARBA" id="ARBA00022692"/>
    </source>
</evidence>
<dbReference type="PANTHER" id="PTHR32309">
    <property type="entry name" value="TYROSINE-PROTEIN KINASE"/>
    <property type="match status" value="1"/>
</dbReference>
<comment type="similarity">
    <text evidence="2">Belongs to the CpsC/CapA family.</text>
</comment>
<keyword evidence="7" id="KW-0175">Coiled coil</keyword>
<comment type="subcellular location">
    <subcellularLocation>
        <location evidence="1">Cell membrane</location>
        <topology evidence="1">Multi-pass membrane protein</topology>
    </subcellularLocation>
</comment>
<evidence type="ECO:0000256" key="6">
    <source>
        <dbReference type="ARBA" id="ARBA00023136"/>
    </source>
</evidence>
<evidence type="ECO:0000256" key="9">
    <source>
        <dbReference type="SAM" id="Phobius"/>
    </source>
</evidence>
<accession>A0ABV7Y806</accession>
<evidence type="ECO:0000256" key="7">
    <source>
        <dbReference type="SAM" id="Coils"/>
    </source>
</evidence>
<evidence type="ECO:0000256" key="1">
    <source>
        <dbReference type="ARBA" id="ARBA00004651"/>
    </source>
</evidence>
<feature type="transmembrane region" description="Helical" evidence="9">
    <location>
        <begin position="12"/>
        <end position="33"/>
    </location>
</feature>
<dbReference type="Proteomes" id="UP001595699">
    <property type="component" value="Unassembled WGS sequence"/>
</dbReference>
<dbReference type="Pfam" id="PF02706">
    <property type="entry name" value="Wzz"/>
    <property type="match status" value="1"/>
</dbReference>
<gene>
    <name evidence="11" type="ORF">ACFOUW_10310</name>
</gene>
<sequence>MSDFFALLRYGYKLIAAGVIAGVALAAIAVFVVPKTYTATSVVTVNPIASDPLADSGGRGAVNTTTEAAILRSTTVAALAADELGNDQEPRELLGSLRVTAPRESEVLEIQFDAGSAASAANGANAFAEAYLAYRSSVVRDQATEQLRNLNGRIDTLEGDLRQIEEQIADAGSSKAKESESALQRQLVLQELSTLRSQESRLTTYSINAGHIIDQALPPREPTSPKALIFLGVGFTVGLLAGLSLALFQQLRRKRIANVRDVETLVGQRPLAILGGRGTDSRGQAQAYRVALTKLFALERPDSMLVTGDDIDSSAVVATGLAVALASAGAHTTLLLPHSPAAEVILRALRVGPRPLITAAPEAGDGPLSLPRPVRSEAIHRLSVASLALGGGLTGGMVKALGSERIVVAGHSWQDQATVLDVAQAVGGVILVLSKHKTDGHEARLLVDDLEQVGARLLGSLFVAGRPEPVPGLRPTTSMPTGETDEGSVGKPRGFGSSSKSRS</sequence>
<evidence type="ECO:0000256" key="8">
    <source>
        <dbReference type="SAM" id="MobiDB-lite"/>
    </source>
</evidence>